<evidence type="ECO:0000259" key="2">
    <source>
        <dbReference type="Pfam" id="PF01230"/>
    </source>
</evidence>
<dbReference type="AlphaFoldDB" id="A0A813BYJ3"/>
<keyword evidence="1" id="KW-0143">Chaperone</keyword>
<dbReference type="OrthoDB" id="433778at2759"/>
<evidence type="ECO:0000313" key="4">
    <source>
        <dbReference type="Proteomes" id="UP000601435"/>
    </source>
</evidence>
<dbReference type="Proteomes" id="UP000601435">
    <property type="component" value="Unassembled WGS sequence"/>
</dbReference>
<protein>
    <submittedName>
        <fullName evidence="3">Aph1 protein</fullName>
    </submittedName>
</protein>
<organism evidence="3 4">
    <name type="scientific">Symbiodinium necroappetens</name>
    <dbReference type="NCBI Taxonomy" id="1628268"/>
    <lineage>
        <taxon>Eukaryota</taxon>
        <taxon>Sar</taxon>
        <taxon>Alveolata</taxon>
        <taxon>Dinophyceae</taxon>
        <taxon>Suessiales</taxon>
        <taxon>Symbiodiniaceae</taxon>
        <taxon>Symbiodinium</taxon>
    </lineage>
</organism>
<dbReference type="GO" id="GO:0005524">
    <property type="term" value="F:ATP binding"/>
    <property type="evidence" value="ECO:0007669"/>
    <property type="project" value="InterPro"/>
</dbReference>
<dbReference type="PRINTS" id="PR00297">
    <property type="entry name" value="CHAPERONIN10"/>
</dbReference>
<dbReference type="CDD" id="cd00320">
    <property type="entry name" value="cpn10"/>
    <property type="match status" value="1"/>
</dbReference>
<dbReference type="Gene3D" id="3.30.428.10">
    <property type="entry name" value="HIT-like"/>
    <property type="match status" value="1"/>
</dbReference>
<accession>A0A813BYJ3</accession>
<evidence type="ECO:0000313" key="3">
    <source>
        <dbReference type="EMBL" id="CAE7934374.1"/>
    </source>
</evidence>
<dbReference type="GO" id="GO:0044183">
    <property type="term" value="F:protein folding chaperone"/>
    <property type="evidence" value="ECO:0007669"/>
    <property type="project" value="InterPro"/>
</dbReference>
<dbReference type="InterPro" id="IPR051884">
    <property type="entry name" value="Bis(5'-adenosyl)-TPase_reg"/>
</dbReference>
<reference evidence="3" key="1">
    <citation type="submission" date="2021-02" db="EMBL/GenBank/DDBJ databases">
        <authorList>
            <person name="Dougan E. K."/>
            <person name="Rhodes N."/>
            <person name="Thang M."/>
            <person name="Chan C."/>
        </authorList>
    </citation>
    <scope>NUCLEOTIDE SEQUENCE</scope>
</reference>
<feature type="domain" description="HIT" evidence="2">
    <location>
        <begin position="34"/>
        <end position="105"/>
    </location>
</feature>
<sequence length="742" mass="80484">MAQEAGSYRAGIEGHGNIPEEQAESHIFFASPSGLSLAFVNLKPLVPGHVLVRHAAKGGSQEFDDLFRTVRLVQALVERHYGAEASRLGIQDGPDAGQSVPHVHVRAHSTHTIEDGRLHTLSPWTTPASHNCDFVLPTRRVDVPPIVIWQGQLCNVHTMELPLKAAVAVLVFVSAPFVAHGIQPRPASEELQALPSIECLEARLKDPNANCDDLAPQDGRTVKVVFNMSQVAPRTTSGDKQNASDSSEENVVVRFSMNQTNGQQTSVKDISLYNFPNYQEPVCRSNDAPVCDPYAFLSTSEGQTLSLELEKLRSQYLVVCEDLIQEPIDQRHLQPFYVGVAIAQANGAEMSLSTLRQYGHLILSEWNMGNSAANGQIMRCPNQALLLIVPDRSQAVLVTESCRYVCEEQGAKAPQVVTKSLHTGSVADAVLAGVRSVYTSLPNTVAQGEDMPLPAVKAQAIPSESNAETTVLFVQRAIFAFAVMALGFSLLVGDPIPSMSMSRRLGLGGFLAQHGTEAAVAVQRPAIHDANTSEAEAKSAGGILLPDSAKQEMNQAKVLAVGLGRRNQQGEIIPMQTQVGDVVVIPRYGGTEVQDGNALAAQCDLFFHHVIRLHAPVKQYLQIKLDDEEYQIYRDEAVQLRFSVKTSQQLASYVYDGRIKLSNIHESGVERFPAEDPPRCRLCRHGQGSPVSTAAPPVRSLALGATCPVRPQACQTRESERERERDCVTVGGATARGLGELP</sequence>
<dbReference type="InterPro" id="IPR037124">
    <property type="entry name" value="Chaperonin_GroES_sf"/>
</dbReference>
<dbReference type="SUPFAM" id="SSF50129">
    <property type="entry name" value="GroES-like"/>
    <property type="match status" value="1"/>
</dbReference>
<gene>
    <name evidence="3" type="primary">aph1</name>
    <name evidence="3" type="ORF">SNEC2469_LOCUS32636</name>
</gene>
<dbReference type="Pfam" id="PF00166">
    <property type="entry name" value="Cpn10"/>
    <property type="match status" value="1"/>
</dbReference>
<proteinExistence type="predicted"/>
<evidence type="ECO:0000256" key="1">
    <source>
        <dbReference type="ARBA" id="ARBA00023186"/>
    </source>
</evidence>
<dbReference type="Gene3D" id="2.30.33.40">
    <property type="entry name" value="GroES chaperonin"/>
    <property type="match status" value="1"/>
</dbReference>
<name>A0A813BYJ3_9DINO</name>
<dbReference type="InterPro" id="IPR036265">
    <property type="entry name" value="HIT-like_sf"/>
</dbReference>
<dbReference type="SUPFAM" id="SSF54197">
    <property type="entry name" value="HIT-like"/>
    <property type="match status" value="1"/>
</dbReference>
<keyword evidence="4" id="KW-1185">Reference proteome</keyword>
<dbReference type="PANTHER" id="PTHR46243">
    <property type="entry name" value="BIS(5'-ADENOSYL)-TRIPHOSPHATASE"/>
    <property type="match status" value="1"/>
</dbReference>
<dbReference type="InterPro" id="IPR011146">
    <property type="entry name" value="HIT-like"/>
</dbReference>
<dbReference type="SMART" id="SM00883">
    <property type="entry name" value="Cpn10"/>
    <property type="match status" value="1"/>
</dbReference>
<dbReference type="EMBL" id="CAJNJA010083164">
    <property type="protein sequence ID" value="CAE7934374.1"/>
    <property type="molecule type" value="Genomic_DNA"/>
</dbReference>
<dbReference type="InterPro" id="IPR020818">
    <property type="entry name" value="Chaperonin_GroES"/>
</dbReference>
<dbReference type="GO" id="GO:0003824">
    <property type="term" value="F:catalytic activity"/>
    <property type="evidence" value="ECO:0007669"/>
    <property type="project" value="InterPro"/>
</dbReference>
<dbReference type="InterPro" id="IPR011032">
    <property type="entry name" value="GroES-like_sf"/>
</dbReference>
<comment type="caution">
    <text evidence="3">The sequence shown here is derived from an EMBL/GenBank/DDBJ whole genome shotgun (WGS) entry which is preliminary data.</text>
</comment>
<dbReference type="Pfam" id="PF01230">
    <property type="entry name" value="HIT"/>
    <property type="match status" value="1"/>
</dbReference>
<dbReference type="PANTHER" id="PTHR46243:SF1">
    <property type="entry name" value="BIS(5'-ADENOSYL)-TRIPHOSPHATASE"/>
    <property type="match status" value="1"/>
</dbReference>